<feature type="region of interest" description="Disordered" evidence="1">
    <location>
        <begin position="78"/>
        <end position="124"/>
    </location>
</feature>
<evidence type="ECO:0008006" key="4">
    <source>
        <dbReference type="Google" id="ProtNLM"/>
    </source>
</evidence>
<evidence type="ECO:0000313" key="2">
    <source>
        <dbReference type="EMBL" id="KAK8502456.1"/>
    </source>
</evidence>
<keyword evidence="3" id="KW-1185">Reference proteome</keyword>
<accession>A0ABR2B6G1</accession>
<evidence type="ECO:0000256" key="1">
    <source>
        <dbReference type="SAM" id="MobiDB-lite"/>
    </source>
</evidence>
<feature type="compositionally biased region" description="Acidic residues" evidence="1">
    <location>
        <begin position="82"/>
        <end position="98"/>
    </location>
</feature>
<organism evidence="2 3">
    <name type="scientific">Hibiscus sabdariffa</name>
    <name type="common">roselle</name>
    <dbReference type="NCBI Taxonomy" id="183260"/>
    <lineage>
        <taxon>Eukaryota</taxon>
        <taxon>Viridiplantae</taxon>
        <taxon>Streptophyta</taxon>
        <taxon>Embryophyta</taxon>
        <taxon>Tracheophyta</taxon>
        <taxon>Spermatophyta</taxon>
        <taxon>Magnoliopsida</taxon>
        <taxon>eudicotyledons</taxon>
        <taxon>Gunneridae</taxon>
        <taxon>Pentapetalae</taxon>
        <taxon>rosids</taxon>
        <taxon>malvids</taxon>
        <taxon>Malvales</taxon>
        <taxon>Malvaceae</taxon>
        <taxon>Malvoideae</taxon>
        <taxon>Hibiscus</taxon>
    </lineage>
</organism>
<dbReference type="Proteomes" id="UP001472677">
    <property type="component" value="Unassembled WGS sequence"/>
</dbReference>
<comment type="caution">
    <text evidence="2">The sequence shown here is derived from an EMBL/GenBank/DDBJ whole genome shotgun (WGS) entry which is preliminary data.</text>
</comment>
<feature type="region of interest" description="Disordered" evidence="1">
    <location>
        <begin position="32"/>
        <end position="54"/>
    </location>
</feature>
<feature type="compositionally biased region" description="Basic and acidic residues" evidence="1">
    <location>
        <begin position="45"/>
        <end position="54"/>
    </location>
</feature>
<reference evidence="2 3" key="1">
    <citation type="journal article" date="2024" name="G3 (Bethesda)">
        <title>Genome assembly of Hibiscus sabdariffa L. provides insights into metabolisms of medicinal natural products.</title>
        <authorList>
            <person name="Kim T."/>
        </authorList>
    </citation>
    <scope>NUCLEOTIDE SEQUENCE [LARGE SCALE GENOMIC DNA]</scope>
    <source>
        <strain evidence="2">TK-2024</strain>
        <tissue evidence="2">Old leaves</tissue>
    </source>
</reference>
<dbReference type="EMBL" id="JBBPBM010000169">
    <property type="protein sequence ID" value="KAK8502456.1"/>
    <property type="molecule type" value="Genomic_DNA"/>
</dbReference>
<proteinExistence type="predicted"/>
<feature type="compositionally biased region" description="Low complexity" evidence="1">
    <location>
        <begin position="104"/>
        <end position="116"/>
    </location>
</feature>
<evidence type="ECO:0000313" key="3">
    <source>
        <dbReference type="Proteomes" id="UP001472677"/>
    </source>
</evidence>
<name>A0ABR2B6G1_9ROSI</name>
<sequence length="181" mass="20854">MDSFKSFRDLVLYEWKMEGKVLAVNFHGFHQQEKRSKGKMKKKTRATEENTSEREVDLGIWGSSYAAEIACDLEWDGHLDEETTLEQNEYETTSDIDGAENHDSNSSIEEGSTSSNKGRSRVPPVWMRDYVTGEELSENDKEAHFLMLATTDPFRFEDAVKEEKWRKAMDAEIEAIERNGT</sequence>
<protein>
    <recommendedName>
        <fullName evidence="4">Copia-type polyprotein</fullName>
    </recommendedName>
</protein>
<gene>
    <name evidence="2" type="ORF">V6N12_020048</name>
</gene>